<dbReference type="Gene3D" id="3.40.50.1000">
    <property type="entry name" value="HAD superfamily/HAD-like"/>
    <property type="match status" value="1"/>
</dbReference>
<dbReference type="SUPFAM" id="SSF53756">
    <property type="entry name" value="UDP-Glycosyltransferase/glycogen phosphorylase"/>
    <property type="match status" value="1"/>
</dbReference>
<dbReference type="InterPro" id="IPR036412">
    <property type="entry name" value="HAD-like_sf"/>
</dbReference>
<name>A0A834Z628_TETSI</name>
<evidence type="ECO:0000256" key="4">
    <source>
        <dbReference type="ARBA" id="ARBA00022553"/>
    </source>
</evidence>
<protein>
    <recommendedName>
        <fullName evidence="3">alpha,alpha-trehalose-phosphate synthase (UDP-forming)</fullName>
        <ecNumber evidence="3">2.4.1.15</ecNumber>
    </recommendedName>
</protein>
<dbReference type="FunFam" id="3.40.50.2000:FF:000017">
    <property type="entry name" value="alpha,alpha-trehalose-phosphate synthase [UDP-forming] 6"/>
    <property type="match status" value="1"/>
</dbReference>
<evidence type="ECO:0000313" key="8">
    <source>
        <dbReference type="EMBL" id="KAF8398918.1"/>
    </source>
</evidence>
<dbReference type="PANTHER" id="PTHR10788:SF48">
    <property type="entry name" value="ALPHA,ALPHA-TREHALOSE-PHOSPHATE SYNTHASE [UDP-FORMING] 6"/>
    <property type="match status" value="1"/>
</dbReference>
<dbReference type="InterPro" id="IPR001830">
    <property type="entry name" value="Glyco_trans_20"/>
</dbReference>
<dbReference type="GO" id="GO:0003825">
    <property type="term" value="F:alpha,alpha-trehalose-phosphate synthase (UDP-forming) activity"/>
    <property type="evidence" value="ECO:0007669"/>
    <property type="project" value="UniProtKB-EC"/>
</dbReference>
<dbReference type="PANTHER" id="PTHR10788">
    <property type="entry name" value="TREHALOSE-6-PHOSPHATE SYNTHASE"/>
    <property type="match status" value="1"/>
</dbReference>
<sequence length="838" mass="95417">MSRRIPHIMKVGGVISNLHDDPCDSICSEYSDPFSSSVPRDRTIIVANQLPIRAQRKPDSKGWIFSWDEDSLLLQLKDGLGDDGIEVIYVGCLREEIHLNEQDEVSQILLETFKCVPAFIPSDLFSRFYHGFCKQQLWPLFHYMLPMSPDLGGRFDRSLWKAYISVNKIFADRIMEVINPEDDFVWVHDYHLMVLPTFLRKRFNRVKLGFFLHSPFPSSEIYKTLPVREELLRSLLNSDLIGFHTFDYARHFLYCCSRMLGLSYESKRGYIGLEYYGRIVSIKILPVGIHMGQLQSVLSLPETEIKVAELIKQFSDRGWIMLLGVDDMDIFKGICLKLLAMEQLLVHHPEWQGKVVLVQIANPARGRGKDVKEVQAETYSTVKRINEAFGQPGYEPIVLIDEPLQFFERIAYYVVAECCLVTAVRDGMNLIPYEYIISRQGNEKLDKVLGLESSTTKKSMLVVSEFIGCSPSLSGAIRVNPWNIDAVTDAMECALEMAEPEKQLRHEKHYRYVSTHDVGYWAHSFLNDLQRTCRDHVRRRFWGIGFGLGFRVVALDPNFRKLSMEQIVPAYKRTKTRAILLDYDGTLMPQTSMDKSPSSKSIEILNSLCRDENNVVFLVSARSRKTLGEWFSPCEKLGIAAEHGYFLRLKRDVEWETCVPVADSSWKQIVEPVMKLYTETTDGSTIEDKETSLVWCYEDADPDFGSCQAKELLGHLESVLVNDPVSVKSGQNIVEVKPQGVSKGLVAERLISTMQERGMLPDFVLCIGDDRSDEDMFEVITRSITGSSLAPMAEVFACTVGRKPSKAKYYLDDTVEIVRLMQGLASVSEQTPFVSSGL</sequence>
<gene>
    <name evidence="8" type="ORF">HHK36_014783</name>
</gene>
<dbReference type="Pfam" id="PF02358">
    <property type="entry name" value="Trehalose_PPase"/>
    <property type="match status" value="1"/>
</dbReference>
<comment type="similarity">
    <text evidence="2">In the C-terminal section; belongs to the trehalose phosphatase family.</text>
</comment>
<accession>A0A834Z628</accession>
<dbReference type="InterPro" id="IPR003337">
    <property type="entry name" value="Trehalose_PPase"/>
</dbReference>
<evidence type="ECO:0000256" key="2">
    <source>
        <dbReference type="ARBA" id="ARBA00006330"/>
    </source>
</evidence>
<keyword evidence="6" id="KW-0808">Transferase</keyword>
<dbReference type="GO" id="GO:0004805">
    <property type="term" value="F:trehalose-phosphatase activity"/>
    <property type="evidence" value="ECO:0007669"/>
    <property type="project" value="TreeGrafter"/>
</dbReference>
<keyword evidence="5" id="KW-0328">Glycosyltransferase</keyword>
<dbReference type="Proteomes" id="UP000655225">
    <property type="component" value="Unassembled WGS sequence"/>
</dbReference>
<comment type="catalytic activity">
    <reaction evidence="7">
        <text>D-glucose 6-phosphate + UDP-alpha-D-glucose = alpha,alpha-trehalose 6-phosphate + UDP + H(+)</text>
        <dbReference type="Rhea" id="RHEA:18889"/>
        <dbReference type="ChEBI" id="CHEBI:15378"/>
        <dbReference type="ChEBI" id="CHEBI:58223"/>
        <dbReference type="ChEBI" id="CHEBI:58429"/>
        <dbReference type="ChEBI" id="CHEBI:58885"/>
        <dbReference type="ChEBI" id="CHEBI:61548"/>
        <dbReference type="EC" id="2.4.1.15"/>
    </reaction>
</comment>
<evidence type="ECO:0000313" key="9">
    <source>
        <dbReference type="Proteomes" id="UP000655225"/>
    </source>
</evidence>
<dbReference type="FunFam" id="3.40.50.1000:FF:000054">
    <property type="entry name" value="alpha,alpha-trehalose-phosphate synthase [UDP-forming] 6"/>
    <property type="match status" value="1"/>
</dbReference>
<dbReference type="FunFam" id="3.40.50.1000:FF:000052">
    <property type="entry name" value="Alpha,alpha-trehalose-phosphate synthase [UDP-forming] 6"/>
    <property type="match status" value="1"/>
</dbReference>
<dbReference type="InterPro" id="IPR023214">
    <property type="entry name" value="HAD_sf"/>
</dbReference>
<organism evidence="8 9">
    <name type="scientific">Tetracentron sinense</name>
    <name type="common">Spur-leaf</name>
    <dbReference type="NCBI Taxonomy" id="13715"/>
    <lineage>
        <taxon>Eukaryota</taxon>
        <taxon>Viridiplantae</taxon>
        <taxon>Streptophyta</taxon>
        <taxon>Embryophyta</taxon>
        <taxon>Tracheophyta</taxon>
        <taxon>Spermatophyta</taxon>
        <taxon>Magnoliopsida</taxon>
        <taxon>Trochodendrales</taxon>
        <taxon>Trochodendraceae</taxon>
        <taxon>Tetracentron</taxon>
    </lineage>
</organism>
<reference evidence="8 9" key="1">
    <citation type="submission" date="2020-04" db="EMBL/GenBank/DDBJ databases">
        <title>Plant Genome Project.</title>
        <authorList>
            <person name="Zhang R.-G."/>
        </authorList>
    </citation>
    <scope>NUCLEOTIDE SEQUENCE [LARGE SCALE GENOMIC DNA]</scope>
    <source>
        <strain evidence="8">YNK0</strain>
        <tissue evidence="8">Leaf</tissue>
    </source>
</reference>
<evidence type="ECO:0000256" key="7">
    <source>
        <dbReference type="ARBA" id="ARBA00048039"/>
    </source>
</evidence>
<dbReference type="NCBIfam" id="TIGR00685">
    <property type="entry name" value="T6PP"/>
    <property type="match status" value="1"/>
</dbReference>
<dbReference type="AlphaFoldDB" id="A0A834Z628"/>
<dbReference type="GO" id="GO:0005829">
    <property type="term" value="C:cytosol"/>
    <property type="evidence" value="ECO:0007669"/>
    <property type="project" value="TreeGrafter"/>
</dbReference>
<evidence type="ECO:0000256" key="5">
    <source>
        <dbReference type="ARBA" id="ARBA00022676"/>
    </source>
</evidence>
<proteinExistence type="inferred from homology"/>
<dbReference type="CDD" id="cd01627">
    <property type="entry name" value="HAD_TPP"/>
    <property type="match status" value="1"/>
</dbReference>
<dbReference type="NCBIfam" id="TIGR01484">
    <property type="entry name" value="HAD-SF-IIB"/>
    <property type="match status" value="1"/>
</dbReference>
<dbReference type="Gene3D" id="3.40.50.2000">
    <property type="entry name" value="Glycogen Phosphorylase B"/>
    <property type="match status" value="2"/>
</dbReference>
<dbReference type="GO" id="GO:0005992">
    <property type="term" value="P:trehalose biosynthetic process"/>
    <property type="evidence" value="ECO:0007669"/>
    <property type="project" value="InterPro"/>
</dbReference>
<dbReference type="EMBL" id="JABCRI010000010">
    <property type="protein sequence ID" value="KAF8398918.1"/>
    <property type="molecule type" value="Genomic_DNA"/>
</dbReference>
<keyword evidence="9" id="KW-1185">Reference proteome</keyword>
<dbReference type="OMA" id="QWENCVA"/>
<evidence type="ECO:0000256" key="6">
    <source>
        <dbReference type="ARBA" id="ARBA00022679"/>
    </source>
</evidence>
<keyword evidence="4" id="KW-0597">Phosphoprotein</keyword>
<dbReference type="EC" id="2.4.1.15" evidence="3"/>
<dbReference type="SUPFAM" id="SSF56784">
    <property type="entry name" value="HAD-like"/>
    <property type="match status" value="1"/>
</dbReference>
<dbReference type="Pfam" id="PF00982">
    <property type="entry name" value="Glyco_transf_20"/>
    <property type="match status" value="1"/>
</dbReference>
<comment type="similarity">
    <text evidence="1">In the N-terminal section; belongs to the glycosyltransferase 20 family.</text>
</comment>
<comment type="caution">
    <text evidence="8">The sequence shown here is derived from an EMBL/GenBank/DDBJ whole genome shotgun (WGS) entry which is preliminary data.</text>
</comment>
<evidence type="ECO:0000256" key="1">
    <source>
        <dbReference type="ARBA" id="ARBA00005409"/>
    </source>
</evidence>
<dbReference type="FunFam" id="3.40.50.2000:FF:000010">
    <property type="entry name" value="Alpha,alpha-trehalose-phosphate synthase"/>
    <property type="match status" value="1"/>
</dbReference>
<dbReference type="FunFam" id="3.30.70.1020:FF:000002">
    <property type="entry name" value="Trehalose-6-phosphate synthase 2"/>
    <property type="match status" value="1"/>
</dbReference>
<dbReference type="OrthoDB" id="755951at2759"/>
<evidence type="ECO:0000256" key="3">
    <source>
        <dbReference type="ARBA" id="ARBA00012538"/>
    </source>
</evidence>
<dbReference type="Gene3D" id="3.30.70.1020">
    <property type="entry name" value="Trehalose-6-phosphate phosphatase related protein, domain 2"/>
    <property type="match status" value="1"/>
</dbReference>
<dbReference type="InterPro" id="IPR006379">
    <property type="entry name" value="HAD-SF_hydro_IIB"/>
</dbReference>
<dbReference type="CDD" id="cd03788">
    <property type="entry name" value="GT20_TPS"/>
    <property type="match status" value="1"/>
</dbReference>